<reference evidence="2 3" key="2">
    <citation type="journal article" date="2008" name="Nature">
        <title>The Phaeodactylum genome reveals the evolutionary history of diatom genomes.</title>
        <authorList>
            <person name="Bowler C."/>
            <person name="Allen A.E."/>
            <person name="Badger J.H."/>
            <person name="Grimwood J."/>
            <person name="Jabbari K."/>
            <person name="Kuo A."/>
            <person name="Maheswari U."/>
            <person name="Martens C."/>
            <person name="Maumus F."/>
            <person name="Otillar R.P."/>
            <person name="Rayko E."/>
            <person name="Salamov A."/>
            <person name="Vandepoele K."/>
            <person name="Beszteri B."/>
            <person name="Gruber A."/>
            <person name="Heijde M."/>
            <person name="Katinka M."/>
            <person name="Mock T."/>
            <person name="Valentin K."/>
            <person name="Verret F."/>
            <person name="Berges J.A."/>
            <person name="Brownlee C."/>
            <person name="Cadoret J.P."/>
            <person name="Chiovitti A."/>
            <person name="Choi C.J."/>
            <person name="Coesel S."/>
            <person name="De Martino A."/>
            <person name="Detter J.C."/>
            <person name="Durkin C."/>
            <person name="Falciatore A."/>
            <person name="Fournet J."/>
            <person name="Haruta M."/>
            <person name="Huysman M.J."/>
            <person name="Jenkins B.D."/>
            <person name="Jiroutova K."/>
            <person name="Jorgensen R.E."/>
            <person name="Joubert Y."/>
            <person name="Kaplan A."/>
            <person name="Kroger N."/>
            <person name="Kroth P.G."/>
            <person name="La Roche J."/>
            <person name="Lindquist E."/>
            <person name="Lommer M."/>
            <person name="Martin-Jezequel V."/>
            <person name="Lopez P.J."/>
            <person name="Lucas S."/>
            <person name="Mangogna M."/>
            <person name="McGinnis K."/>
            <person name="Medlin L.K."/>
            <person name="Montsant A."/>
            <person name="Oudot-Le Secq M.P."/>
            <person name="Napoli C."/>
            <person name="Obornik M."/>
            <person name="Parker M.S."/>
            <person name="Petit J.L."/>
            <person name="Porcel B.M."/>
            <person name="Poulsen N."/>
            <person name="Robison M."/>
            <person name="Rychlewski L."/>
            <person name="Rynearson T.A."/>
            <person name="Schmutz J."/>
            <person name="Shapiro H."/>
            <person name="Siaut M."/>
            <person name="Stanley M."/>
            <person name="Sussman M.R."/>
            <person name="Taylor A.R."/>
            <person name="Vardi A."/>
            <person name="von Dassow P."/>
            <person name="Vyverman W."/>
            <person name="Willis A."/>
            <person name="Wyrwicz L.S."/>
            <person name="Rokhsar D.S."/>
            <person name="Weissenbach J."/>
            <person name="Armbrust E.V."/>
            <person name="Green B.R."/>
            <person name="Van de Peer Y."/>
            <person name="Grigoriev I.V."/>
        </authorList>
    </citation>
    <scope>NUCLEOTIDE SEQUENCE [LARGE SCALE GENOMIC DNA]</scope>
    <source>
        <strain evidence="2 3">CCMP1335</strain>
    </source>
</reference>
<name>B5YNC4_THAPS</name>
<feature type="domain" description="Chitin-binding type-2" evidence="1">
    <location>
        <begin position="144"/>
        <end position="199"/>
    </location>
</feature>
<dbReference type="KEGG" id="tps:THAPS_269264"/>
<dbReference type="HOGENOM" id="CLU_301018_0_0_1"/>
<dbReference type="GO" id="GO:0008061">
    <property type="term" value="F:chitin binding"/>
    <property type="evidence" value="ECO:0007669"/>
    <property type="project" value="InterPro"/>
</dbReference>
<accession>B5YNC4</accession>
<dbReference type="SMART" id="SM00494">
    <property type="entry name" value="ChtBD2"/>
    <property type="match status" value="4"/>
</dbReference>
<dbReference type="STRING" id="35128.B5YNC4"/>
<dbReference type="AlphaFoldDB" id="B5YNC4"/>
<dbReference type="OMA" id="TECCETY"/>
<sequence length="994" mass="108984">MDQSIEQTMSTSRKRRPLHISGHSSSCAVVGRSGCTAAALLVLTLSASVAVAESPPEISAPLPPAPLKANYCPPLHNGRVSTPSCKGYVDCVKGVTTSGPVNCAAGTLYDEKTGICNWPSAFVCTASDSTNEEEARDEVVEEQTKFCPTGYTGRAPTLNCGGYVDCTNGNEGLSSKCPLNSAFNSMSRMCEYGLTTCDMLVDPSSTVGSKLDELAKYCPYDYSGKAPTFECKGWVDCKAGKVVKSKNCPAGTKFDVMILACTYGEVGCEALTEDDGDKDDDEEEEVDSDRIIVVEGCQGEFTGNTPINGCKSYVYCQLGVEINKYNCAAGTLYDETSGMCTWADQVFCVTSSPSKAPTASPIQPTMTPTGSPTPLDLNGKLYYPNFPKGVCLSDGKQPATVSKAYLYSSPQGCCSKFFEHNMEKCLSGFVSEAPSSAPSSGSARVWYPDYDNNVCRRDGKAGQHEQNFFLTYENCCQFEWIDEEICLANKAQAMGQIYYPDYKTNTCRNDGMHSAYEDNFFTSYENCCSFEFIDYDICMAGEGEVMEQQSQGVGGGRSVYYPDYDKHVCRNDGKQSEFEVNVFSTFKECCEFAWIDTDRCIESGVYAEDLWYPDFHGNLCKRDGNQPAGVALSDTYTACCQKFMSSSLPQCKIKSQEWDTMRGSPTSSPTIGSGFYPDYASNACVDDGNHPKGVLLTTTYSVCCNRFMPQSKGDCKKNSEALLAYTSQPTNRPTNKPILGMSSNKCDGLRKKPCKNESDCLWDIDDGICYMPQQANDVVITPKPDTSTGYCQGLKRRPCEKESSCMWDTELKSCLTPNENSSGTGTQSTVASDAWYPDISNSRCVKNPAFQAMTDPFDSYEDCCSYPWIMYRDDCIEAAEKHDSGHVPPVATDVWYPNYFEGICLNDGKQSPAEENLYATIDKCCMNEWLDYSRCRSSVGGVAPSSGGVYYADYFFGICRNDGKQPSTQATFHTLEDCCNVDSHVDYDICMDNS</sequence>
<dbReference type="InParanoid" id="B5YNC4"/>
<organism evidence="2 3">
    <name type="scientific">Thalassiosira pseudonana</name>
    <name type="common">Marine diatom</name>
    <name type="synonym">Cyclotella nana</name>
    <dbReference type="NCBI Taxonomy" id="35128"/>
    <lineage>
        <taxon>Eukaryota</taxon>
        <taxon>Sar</taxon>
        <taxon>Stramenopiles</taxon>
        <taxon>Ochrophyta</taxon>
        <taxon>Bacillariophyta</taxon>
        <taxon>Coscinodiscophyceae</taxon>
        <taxon>Thalassiosirophycidae</taxon>
        <taxon>Thalassiosirales</taxon>
        <taxon>Thalassiosiraceae</taxon>
        <taxon>Thalassiosira</taxon>
    </lineage>
</organism>
<evidence type="ECO:0000259" key="1">
    <source>
        <dbReference type="PROSITE" id="PS50940"/>
    </source>
</evidence>
<dbReference type="eggNOG" id="ENOG502RXTR">
    <property type="taxonomic scope" value="Eukaryota"/>
</dbReference>
<evidence type="ECO:0000313" key="2">
    <source>
        <dbReference type="EMBL" id="ACI64607.1"/>
    </source>
</evidence>
<feature type="domain" description="Chitin-binding type-2" evidence="1">
    <location>
        <begin position="294"/>
        <end position="350"/>
    </location>
</feature>
<dbReference type="InterPro" id="IPR036508">
    <property type="entry name" value="Chitin-bd_dom_sf"/>
</dbReference>
<dbReference type="Gene3D" id="2.170.140.10">
    <property type="entry name" value="Chitin binding domain"/>
    <property type="match status" value="2"/>
</dbReference>
<feature type="domain" description="Chitin-binding type-2" evidence="1">
    <location>
        <begin position="69"/>
        <end position="126"/>
    </location>
</feature>
<dbReference type="PROSITE" id="PS50940">
    <property type="entry name" value="CHIT_BIND_II"/>
    <property type="match status" value="4"/>
</dbReference>
<feature type="domain" description="Chitin-binding type-2" evidence="1">
    <location>
        <begin position="215"/>
        <end position="270"/>
    </location>
</feature>
<dbReference type="InterPro" id="IPR002557">
    <property type="entry name" value="Chitin-bd_dom"/>
</dbReference>
<dbReference type="Proteomes" id="UP000001449">
    <property type="component" value="Chromosome 7"/>
</dbReference>
<keyword evidence="3" id="KW-1185">Reference proteome</keyword>
<dbReference type="EMBL" id="CP001160">
    <property type="protein sequence ID" value="ACI64607.1"/>
    <property type="molecule type" value="Genomic_DNA"/>
</dbReference>
<dbReference type="RefSeq" id="XP_002295890.1">
    <property type="nucleotide sequence ID" value="XM_002295854.1"/>
</dbReference>
<protein>
    <recommendedName>
        <fullName evidence="1">Chitin-binding type-2 domain-containing protein</fullName>
    </recommendedName>
</protein>
<reference evidence="2 3" key="1">
    <citation type="journal article" date="2004" name="Science">
        <title>The genome of the diatom Thalassiosira pseudonana: ecology, evolution, and metabolism.</title>
        <authorList>
            <person name="Armbrust E.V."/>
            <person name="Berges J.A."/>
            <person name="Bowler C."/>
            <person name="Green B.R."/>
            <person name="Martinez D."/>
            <person name="Putnam N.H."/>
            <person name="Zhou S."/>
            <person name="Allen A.E."/>
            <person name="Apt K.E."/>
            <person name="Bechner M."/>
            <person name="Brzezinski M.A."/>
            <person name="Chaal B.K."/>
            <person name="Chiovitti A."/>
            <person name="Davis A.K."/>
            <person name="Demarest M.S."/>
            <person name="Detter J.C."/>
            <person name="Glavina T."/>
            <person name="Goodstein D."/>
            <person name="Hadi M.Z."/>
            <person name="Hellsten U."/>
            <person name="Hildebrand M."/>
            <person name="Jenkins B.D."/>
            <person name="Jurka J."/>
            <person name="Kapitonov V.V."/>
            <person name="Kroger N."/>
            <person name="Lau W.W."/>
            <person name="Lane T.W."/>
            <person name="Larimer F.W."/>
            <person name="Lippmeier J.C."/>
            <person name="Lucas S."/>
            <person name="Medina M."/>
            <person name="Montsant A."/>
            <person name="Obornik M."/>
            <person name="Parker M.S."/>
            <person name="Palenik B."/>
            <person name="Pazour G.J."/>
            <person name="Richardson P.M."/>
            <person name="Rynearson T.A."/>
            <person name="Saito M.A."/>
            <person name="Schwartz D.C."/>
            <person name="Thamatrakoln K."/>
            <person name="Valentin K."/>
            <person name="Vardi A."/>
            <person name="Wilkerson F.P."/>
            <person name="Rokhsar D.S."/>
        </authorList>
    </citation>
    <scope>NUCLEOTIDE SEQUENCE [LARGE SCALE GENOMIC DNA]</scope>
    <source>
        <strain evidence="2 3">CCMP1335</strain>
    </source>
</reference>
<proteinExistence type="predicted"/>
<dbReference type="PaxDb" id="35128-Thaps269264"/>
<dbReference type="GeneID" id="7450662"/>
<dbReference type="GO" id="GO:0005576">
    <property type="term" value="C:extracellular region"/>
    <property type="evidence" value="ECO:0007669"/>
    <property type="project" value="InterPro"/>
</dbReference>
<evidence type="ECO:0000313" key="3">
    <source>
        <dbReference type="Proteomes" id="UP000001449"/>
    </source>
</evidence>
<dbReference type="SUPFAM" id="SSF57625">
    <property type="entry name" value="Invertebrate chitin-binding proteins"/>
    <property type="match status" value="2"/>
</dbReference>
<dbReference type="Pfam" id="PF01607">
    <property type="entry name" value="CBM_14"/>
    <property type="match status" value="2"/>
</dbReference>
<gene>
    <name evidence="2" type="ORF">THAPS_269264</name>
</gene>